<keyword evidence="1" id="KW-0489">Methyltransferase</keyword>
<dbReference type="InterPro" id="IPR019410">
    <property type="entry name" value="Methyltransf_16"/>
</dbReference>
<name>B3S9G3_TRIAD</name>
<dbReference type="SUPFAM" id="SSF53335">
    <property type="entry name" value="S-adenosyl-L-methionine-dependent methyltransferases"/>
    <property type="match status" value="1"/>
</dbReference>
<proteinExistence type="inferred from homology"/>
<dbReference type="AlphaFoldDB" id="B3S9G3"/>
<accession>B3S9G3</accession>
<gene>
    <name evidence="5" type="ORF">TRIADDRAFT_60897</name>
</gene>
<dbReference type="Proteomes" id="UP000009022">
    <property type="component" value="Unassembled WGS sequence"/>
</dbReference>
<organism evidence="5 6">
    <name type="scientific">Trichoplax adhaerens</name>
    <name type="common">Trichoplax reptans</name>
    <dbReference type="NCBI Taxonomy" id="10228"/>
    <lineage>
        <taxon>Eukaryota</taxon>
        <taxon>Metazoa</taxon>
        <taxon>Placozoa</taxon>
        <taxon>Uniplacotomia</taxon>
        <taxon>Trichoplacea</taxon>
        <taxon>Trichoplacidae</taxon>
        <taxon>Trichoplax</taxon>
    </lineage>
</organism>
<evidence type="ECO:0000256" key="4">
    <source>
        <dbReference type="ARBA" id="ARBA00043988"/>
    </source>
</evidence>
<evidence type="ECO:0000256" key="1">
    <source>
        <dbReference type="ARBA" id="ARBA00022603"/>
    </source>
</evidence>
<dbReference type="PANTHER" id="PTHR14614:SF164">
    <property type="entry name" value="HISTONE-ARGININE METHYLTRANSFERASE METTL23"/>
    <property type="match status" value="1"/>
</dbReference>
<protein>
    <recommendedName>
        <fullName evidence="7">Methyltransferase-like protein 23</fullName>
    </recommendedName>
</protein>
<evidence type="ECO:0000313" key="5">
    <source>
        <dbReference type="EMBL" id="EDV20696.1"/>
    </source>
</evidence>
<keyword evidence="2" id="KW-0808">Transferase</keyword>
<dbReference type="RefSeq" id="XP_002116896.1">
    <property type="nucleotide sequence ID" value="XM_002116860.1"/>
</dbReference>
<dbReference type="eggNOG" id="KOG2793">
    <property type="taxonomic scope" value="Eukaryota"/>
</dbReference>
<comment type="similarity">
    <text evidence="4">Belongs to the methyltransferase superfamily. METTL23 family.</text>
</comment>
<evidence type="ECO:0000256" key="2">
    <source>
        <dbReference type="ARBA" id="ARBA00022679"/>
    </source>
</evidence>
<dbReference type="CTD" id="6758109"/>
<dbReference type="PANTHER" id="PTHR14614">
    <property type="entry name" value="HEPATOCELLULAR CARCINOMA-ASSOCIATED ANTIGEN"/>
    <property type="match status" value="1"/>
</dbReference>
<sequence length="235" mass="26563">MKTCKKFSFQDQDEHLEVTIEETIQQDYGLYIWPSAPVLAQYVWHNRQKLQSKSVLEIGAGTSLPGIVAARCGANVILSDSQQLVDALDACNTNLKLNNIDNGVVLGITWGQISSTLLELPAMDIILGSDCFYDSQDFEDILVTVHAIMQQNPNCQFWTTYQQRSCNRTIEHLLRKWDFKCQLVPLQSFHADGSDIAGFGMLNSPTVEMLKITMHIPIRNGDNYVTDYFLTRLLV</sequence>
<keyword evidence="3" id="KW-0949">S-adenosyl-L-methionine</keyword>
<dbReference type="GeneID" id="6758109"/>
<dbReference type="OrthoDB" id="407325at2759"/>
<dbReference type="HOGENOM" id="CLU_082022_1_1_1"/>
<reference evidence="5 6" key="1">
    <citation type="journal article" date="2008" name="Nature">
        <title>The Trichoplax genome and the nature of placozoans.</title>
        <authorList>
            <person name="Srivastava M."/>
            <person name="Begovic E."/>
            <person name="Chapman J."/>
            <person name="Putnam N.H."/>
            <person name="Hellsten U."/>
            <person name="Kawashima T."/>
            <person name="Kuo A."/>
            <person name="Mitros T."/>
            <person name="Salamov A."/>
            <person name="Carpenter M.L."/>
            <person name="Signorovitch A.Y."/>
            <person name="Moreno M.A."/>
            <person name="Kamm K."/>
            <person name="Grimwood J."/>
            <person name="Schmutz J."/>
            <person name="Shapiro H."/>
            <person name="Grigoriev I.V."/>
            <person name="Buss L.W."/>
            <person name="Schierwater B."/>
            <person name="Dellaporta S.L."/>
            <person name="Rokhsar D.S."/>
        </authorList>
    </citation>
    <scope>NUCLEOTIDE SEQUENCE [LARGE SCALE GENOMIC DNA]</scope>
    <source>
        <strain evidence="5 6">Grell-BS-1999</strain>
    </source>
</reference>
<evidence type="ECO:0000313" key="6">
    <source>
        <dbReference type="Proteomes" id="UP000009022"/>
    </source>
</evidence>
<dbReference type="EMBL" id="DS985258">
    <property type="protein sequence ID" value="EDV20696.1"/>
    <property type="molecule type" value="Genomic_DNA"/>
</dbReference>
<evidence type="ECO:0000256" key="3">
    <source>
        <dbReference type="ARBA" id="ARBA00022691"/>
    </source>
</evidence>
<dbReference type="InParanoid" id="B3S9G3"/>
<dbReference type="Pfam" id="PF10294">
    <property type="entry name" value="Methyltransf_16"/>
    <property type="match status" value="1"/>
</dbReference>
<evidence type="ECO:0008006" key="7">
    <source>
        <dbReference type="Google" id="ProtNLM"/>
    </source>
</evidence>
<dbReference type="InterPro" id="IPR029063">
    <property type="entry name" value="SAM-dependent_MTases_sf"/>
</dbReference>
<keyword evidence="6" id="KW-1185">Reference proteome</keyword>
<dbReference type="GO" id="GO:0008276">
    <property type="term" value="F:protein methyltransferase activity"/>
    <property type="evidence" value="ECO:0000318"/>
    <property type="project" value="GO_Central"/>
</dbReference>
<dbReference type="GO" id="GO:0032259">
    <property type="term" value="P:methylation"/>
    <property type="evidence" value="ECO:0007669"/>
    <property type="project" value="UniProtKB-KW"/>
</dbReference>
<dbReference type="KEGG" id="tad:TRIADDRAFT_60897"/>
<dbReference type="GO" id="GO:0005634">
    <property type="term" value="C:nucleus"/>
    <property type="evidence" value="ECO:0000318"/>
    <property type="project" value="GO_Central"/>
</dbReference>
<dbReference type="PhylomeDB" id="B3S9G3"/>
<dbReference type="GO" id="GO:0005737">
    <property type="term" value="C:cytoplasm"/>
    <property type="evidence" value="ECO:0000318"/>
    <property type="project" value="GO_Central"/>
</dbReference>
<dbReference type="FunCoup" id="B3S9G3">
    <property type="interactions" value="1440"/>
</dbReference>
<dbReference type="Gene3D" id="3.40.50.150">
    <property type="entry name" value="Vaccinia Virus protein VP39"/>
    <property type="match status" value="1"/>
</dbReference>
<dbReference type="STRING" id="10228.B3S9G3"/>
<dbReference type="OMA" id="VIGITWG"/>